<dbReference type="EMBL" id="CP036425">
    <property type="protein sequence ID" value="QDU34053.1"/>
    <property type="molecule type" value="Genomic_DNA"/>
</dbReference>
<dbReference type="GO" id="GO:0000105">
    <property type="term" value="P:L-histidine biosynthetic process"/>
    <property type="evidence" value="ECO:0007669"/>
    <property type="project" value="UniProtKB-UniRule"/>
</dbReference>
<dbReference type="Pfam" id="PF00117">
    <property type="entry name" value="GATase"/>
    <property type="match status" value="1"/>
</dbReference>
<evidence type="ECO:0000256" key="10">
    <source>
        <dbReference type="HAMAP-Rule" id="MF_00278"/>
    </source>
</evidence>
<evidence type="ECO:0000259" key="12">
    <source>
        <dbReference type="Pfam" id="PF00117"/>
    </source>
</evidence>
<keyword evidence="7 10" id="KW-0456">Lyase</keyword>
<dbReference type="PANTHER" id="PTHR42701">
    <property type="entry name" value="IMIDAZOLE GLYCEROL PHOSPHATE SYNTHASE SUBUNIT HISH"/>
    <property type="match status" value="1"/>
</dbReference>
<dbReference type="PROSITE" id="PS51273">
    <property type="entry name" value="GATASE_TYPE_1"/>
    <property type="match status" value="1"/>
</dbReference>
<feature type="active site" evidence="10 11">
    <location>
        <position position="196"/>
    </location>
</feature>
<comment type="pathway">
    <text evidence="1 10">Amino-acid biosynthesis; L-histidine biosynthesis; L-histidine from 5-phospho-alpha-D-ribose 1-diphosphate: step 5/9.</text>
</comment>
<dbReference type="EC" id="3.5.1.2" evidence="10"/>
<dbReference type="InterPro" id="IPR029062">
    <property type="entry name" value="Class_I_gatase-like"/>
</dbReference>
<organism evidence="13 14">
    <name type="scientific">Poriferisphaera corsica</name>
    <dbReference type="NCBI Taxonomy" id="2528020"/>
    <lineage>
        <taxon>Bacteria</taxon>
        <taxon>Pseudomonadati</taxon>
        <taxon>Planctomycetota</taxon>
        <taxon>Phycisphaerae</taxon>
        <taxon>Phycisphaerales</taxon>
        <taxon>Phycisphaeraceae</taxon>
        <taxon>Poriferisphaera</taxon>
    </lineage>
</organism>
<proteinExistence type="inferred from homology"/>
<evidence type="ECO:0000256" key="9">
    <source>
        <dbReference type="ARBA" id="ARBA00049534"/>
    </source>
</evidence>
<dbReference type="EC" id="4.3.2.10" evidence="10"/>
<evidence type="ECO:0000256" key="6">
    <source>
        <dbReference type="ARBA" id="ARBA00023102"/>
    </source>
</evidence>
<protein>
    <recommendedName>
        <fullName evidence="10">Imidazole glycerol phosphate synthase subunit HisH</fullName>
        <ecNumber evidence="10">4.3.2.10</ecNumber>
    </recommendedName>
    <alternativeName>
        <fullName evidence="10">IGP synthase glutaminase subunit</fullName>
        <ecNumber evidence="10">3.5.1.2</ecNumber>
    </alternativeName>
    <alternativeName>
        <fullName evidence="10">IGP synthase subunit HisH</fullName>
    </alternativeName>
    <alternativeName>
        <fullName evidence="10">ImGP synthase subunit HisH</fullName>
        <shortName evidence="10">IGPS subunit HisH</shortName>
    </alternativeName>
</protein>
<gene>
    <name evidence="13" type="primary">hisH1</name>
    <name evidence="10" type="synonym">hisH</name>
    <name evidence="13" type="ORF">KS4_21150</name>
</gene>
<evidence type="ECO:0000313" key="14">
    <source>
        <dbReference type="Proteomes" id="UP000317369"/>
    </source>
</evidence>
<dbReference type="RefSeq" id="WP_145077589.1">
    <property type="nucleotide sequence ID" value="NZ_CP036425.1"/>
</dbReference>
<feature type="active site" description="Nucleophile" evidence="10 11">
    <location>
        <position position="81"/>
    </location>
</feature>
<dbReference type="KEGG" id="pcor:KS4_21150"/>
<keyword evidence="13" id="KW-0328">Glycosyltransferase</keyword>
<evidence type="ECO:0000256" key="2">
    <source>
        <dbReference type="ARBA" id="ARBA00011152"/>
    </source>
</evidence>
<keyword evidence="13" id="KW-0808">Transferase</keyword>
<dbReference type="Proteomes" id="UP000317369">
    <property type="component" value="Chromosome"/>
</dbReference>
<keyword evidence="14" id="KW-1185">Reference proteome</keyword>
<evidence type="ECO:0000256" key="7">
    <source>
        <dbReference type="ARBA" id="ARBA00023239"/>
    </source>
</evidence>
<sequence>MSKIGIIDYHVGNLRSVQKAFELLGAEAHILRHPSETASVDKLILPGVGSFAAAMGFLNKLGWVNPIKQHIKTGNPFLGICLGMQLIFEGSEEEAAPGQLVPGLGILPGKVVRFNENIDSPSPLKVPQMGWNAIHWDRNDPLLQGLQQDAYVYFVHSYYVQPTETSDTPITSARADYGHDFTATVWKDNVWATQFHPEKSQRIGLKILQNFAAI</sequence>
<comment type="subunit">
    <text evidence="2 10">Heterodimer of HisH and HisF.</text>
</comment>
<dbReference type="InterPro" id="IPR010139">
    <property type="entry name" value="Imidazole-glycPsynth_HisH"/>
</dbReference>
<reference evidence="13 14" key="1">
    <citation type="submission" date="2019-02" db="EMBL/GenBank/DDBJ databases">
        <title>Deep-cultivation of Planctomycetes and their phenomic and genomic characterization uncovers novel biology.</title>
        <authorList>
            <person name="Wiegand S."/>
            <person name="Jogler M."/>
            <person name="Boedeker C."/>
            <person name="Pinto D."/>
            <person name="Vollmers J."/>
            <person name="Rivas-Marin E."/>
            <person name="Kohn T."/>
            <person name="Peeters S.H."/>
            <person name="Heuer A."/>
            <person name="Rast P."/>
            <person name="Oberbeckmann S."/>
            <person name="Bunk B."/>
            <person name="Jeske O."/>
            <person name="Meyerdierks A."/>
            <person name="Storesund J.E."/>
            <person name="Kallscheuer N."/>
            <person name="Luecker S."/>
            <person name="Lage O.M."/>
            <person name="Pohl T."/>
            <person name="Merkel B.J."/>
            <person name="Hornburger P."/>
            <person name="Mueller R.-W."/>
            <person name="Bruemmer F."/>
            <person name="Labrenz M."/>
            <person name="Spormann A.M."/>
            <person name="Op den Camp H."/>
            <person name="Overmann J."/>
            <person name="Amann R."/>
            <person name="Jetten M.S.M."/>
            <person name="Mascher T."/>
            <person name="Medema M.H."/>
            <person name="Devos D.P."/>
            <person name="Kaster A.-K."/>
            <person name="Ovreas L."/>
            <person name="Rohde M."/>
            <person name="Galperin M.Y."/>
            <person name="Jogler C."/>
        </authorList>
    </citation>
    <scope>NUCLEOTIDE SEQUENCE [LARGE SCALE GENOMIC DNA]</scope>
    <source>
        <strain evidence="13 14">KS4</strain>
    </source>
</reference>
<evidence type="ECO:0000256" key="11">
    <source>
        <dbReference type="PIRSR" id="PIRSR000495-1"/>
    </source>
</evidence>
<keyword evidence="4 10" id="KW-0378">Hydrolase</keyword>
<dbReference type="GO" id="GO:0004359">
    <property type="term" value="F:glutaminase activity"/>
    <property type="evidence" value="ECO:0007669"/>
    <property type="project" value="UniProtKB-EC"/>
</dbReference>
<dbReference type="HAMAP" id="MF_00278">
    <property type="entry name" value="HisH"/>
    <property type="match status" value="1"/>
</dbReference>
<dbReference type="GO" id="GO:0000107">
    <property type="term" value="F:imidazoleglycerol-phosphate synthase activity"/>
    <property type="evidence" value="ECO:0007669"/>
    <property type="project" value="UniProtKB-UniRule"/>
</dbReference>
<comment type="catalytic activity">
    <reaction evidence="8 10">
        <text>5-[(5-phospho-1-deoxy-D-ribulos-1-ylimino)methylamino]-1-(5-phospho-beta-D-ribosyl)imidazole-4-carboxamide + L-glutamine = D-erythro-1-(imidazol-4-yl)glycerol 3-phosphate + 5-amino-1-(5-phospho-beta-D-ribosyl)imidazole-4-carboxamide + L-glutamate + H(+)</text>
        <dbReference type="Rhea" id="RHEA:24793"/>
        <dbReference type="ChEBI" id="CHEBI:15378"/>
        <dbReference type="ChEBI" id="CHEBI:29985"/>
        <dbReference type="ChEBI" id="CHEBI:58278"/>
        <dbReference type="ChEBI" id="CHEBI:58359"/>
        <dbReference type="ChEBI" id="CHEBI:58475"/>
        <dbReference type="ChEBI" id="CHEBI:58525"/>
        <dbReference type="EC" id="4.3.2.10"/>
    </reaction>
</comment>
<dbReference type="SUPFAM" id="SSF52317">
    <property type="entry name" value="Class I glutamine amidotransferase-like"/>
    <property type="match status" value="1"/>
</dbReference>
<dbReference type="UniPathway" id="UPA00031">
    <property type="reaction ID" value="UER00010"/>
</dbReference>
<accession>A0A517YUX1</accession>
<keyword evidence="10" id="KW-0963">Cytoplasm</keyword>
<dbReference type="PANTHER" id="PTHR42701:SF1">
    <property type="entry name" value="IMIDAZOLE GLYCEROL PHOSPHATE SYNTHASE SUBUNIT HISH"/>
    <property type="match status" value="1"/>
</dbReference>
<keyword evidence="5 10" id="KW-0315">Glutamine amidotransferase</keyword>
<evidence type="ECO:0000256" key="8">
    <source>
        <dbReference type="ARBA" id="ARBA00047838"/>
    </source>
</evidence>
<feature type="domain" description="Glutamine amidotransferase" evidence="12">
    <location>
        <begin position="6"/>
        <end position="211"/>
    </location>
</feature>
<dbReference type="NCBIfam" id="TIGR01855">
    <property type="entry name" value="IMP_synth_hisH"/>
    <property type="match status" value="1"/>
</dbReference>
<evidence type="ECO:0000256" key="1">
    <source>
        <dbReference type="ARBA" id="ARBA00005091"/>
    </source>
</evidence>
<comment type="function">
    <text evidence="10">IGPS catalyzes the conversion of PRFAR and glutamine to IGP, AICAR and glutamate. The HisH subunit catalyzes the hydrolysis of glutamine to glutamate and ammonia as part of the synthesis of IGP and AICAR. The resulting ammonia molecule is channeled to the active site of HisF.</text>
</comment>
<name>A0A517YUX1_9BACT</name>
<keyword evidence="6 10" id="KW-0368">Histidine biosynthesis</keyword>
<evidence type="ECO:0000256" key="5">
    <source>
        <dbReference type="ARBA" id="ARBA00022962"/>
    </source>
</evidence>
<evidence type="ECO:0000256" key="3">
    <source>
        <dbReference type="ARBA" id="ARBA00022605"/>
    </source>
</evidence>
<dbReference type="Gene3D" id="3.40.50.880">
    <property type="match status" value="1"/>
</dbReference>
<dbReference type="GO" id="GO:0005737">
    <property type="term" value="C:cytoplasm"/>
    <property type="evidence" value="ECO:0007669"/>
    <property type="project" value="UniProtKB-SubCell"/>
</dbReference>
<dbReference type="PIRSF" id="PIRSF000495">
    <property type="entry name" value="Amidotransf_hisH"/>
    <property type="match status" value="1"/>
</dbReference>
<evidence type="ECO:0000256" key="4">
    <source>
        <dbReference type="ARBA" id="ARBA00022801"/>
    </source>
</evidence>
<evidence type="ECO:0000313" key="13">
    <source>
        <dbReference type="EMBL" id="QDU34053.1"/>
    </source>
</evidence>
<feature type="active site" evidence="10 11">
    <location>
        <position position="198"/>
    </location>
</feature>
<keyword evidence="3 10" id="KW-0028">Amino-acid biosynthesis</keyword>
<dbReference type="CDD" id="cd01748">
    <property type="entry name" value="GATase1_IGP_Synthase"/>
    <property type="match status" value="1"/>
</dbReference>
<comment type="catalytic activity">
    <reaction evidence="9 10">
        <text>L-glutamine + H2O = L-glutamate + NH4(+)</text>
        <dbReference type="Rhea" id="RHEA:15889"/>
        <dbReference type="ChEBI" id="CHEBI:15377"/>
        <dbReference type="ChEBI" id="CHEBI:28938"/>
        <dbReference type="ChEBI" id="CHEBI:29985"/>
        <dbReference type="ChEBI" id="CHEBI:58359"/>
        <dbReference type="EC" id="3.5.1.2"/>
    </reaction>
</comment>
<dbReference type="OrthoDB" id="9807137at2"/>
<comment type="subcellular location">
    <subcellularLocation>
        <location evidence="10">Cytoplasm</location>
    </subcellularLocation>
</comment>
<dbReference type="AlphaFoldDB" id="A0A517YUX1"/>
<dbReference type="InterPro" id="IPR017926">
    <property type="entry name" value="GATASE"/>
</dbReference>
<dbReference type="GO" id="GO:0016829">
    <property type="term" value="F:lyase activity"/>
    <property type="evidence" value="ECO:0007669"/>
    <property type="project" value="UniProtKB-KW"/>
</dbReference>